<sequence>MDLVKEHFLPQDEREATAEMMCATYCLDQARYAVLREDYKKALAYFENATRSIRELARLNEKKKSHEKLEKMISELAKSSGFEAYRKELGL</sequence>
<accession>A0A420VJI0</accession>
<evidence type="ECO:0000256" key="1">
    <source>
        <dbReference type="SAM" id="Coils"/>
    </source>
</evidence>
<organism evidence="2 3">
    <name type="scientific">Caldibacillus debilis GB1</name>
    <dbReference type="NCBI Taxonomy" id="1339248"/>
    <lineage>
        <taxon>Bacteria</taxon>
        <taxon>Bacillati</taxon>
        <taxon>Bacillota</taxon>
        <taxon>Bacilli</taxon>
        <taxon>Bacillales</taxon>
        <taxon>Bacillaceae</taxon>
        <taxon>Caldibacillus</taxon>
    </lineage>
</organism>
<comment type="caution">
    <text evidence="2">The sequence shown here is derived from an EMBL/GenBank/DDBJ whole genome shotgun (WGS) entry which is preliminary data.</text>
</comment>
<evidence type="ECO:0000313" key="3">
    <source>
        <dbReference type="Proteomes" id="UP000286235"/>
    </source>
</evidence>
<keyword evidence="1" id="KW-0175">Coiled coil</keyword>
<protein>
    <submittedName>
        <fullName evidence="2">Uncharacterized protein</fullName>
    </submittedName>
</protein>
<reference evidence="2 3" key="1">
    <citation type="submission" date="2013-12" db="EMBL/GenBank/DDBJ databases">
        <title>Genome and proteome characterization of Caldibacillus debilis GB1 derived from a cellulolytic aero-tolerant co-culture.</title>
        <authorList>
            <person name="Wushke S.T."/>
            <person name="Zhang X."/>
            <person name="Fristensky B."/>
            <person name="Wilkins J.A."/>
            <person name="Levin D.B."/>
            <person name="Sparling R."/>
        </authorList>
    </citation>
    <scope>NUCLEOTIDE SEQUENCE [LARGE SCALE GENOMIC DNA]</scope>
    <source>
        <strain evidence="2 3">GB1</strain>
    </source>
</reference>
<dbReference type="AlphaFoldDB" id="A0A420VJI0"/>
<dbReference type="EMBL" id="AZRV01000006">
    <property type="protein sequence ID" value="RKO63528.1"/>
    <property type="molecule type" value="Genomic_DNA"/>
</dbReference>
<gene>
    <name evidence="2" type="ORF">Cdeb_02791</name>
</gene>
<dbReference type="Proteomes" id="UP000286235">
    <property type="component" value="Unassembled WGS sequence"/>
</dbReference>
<evidence type="ECO:0000313" key="2">
    <source>
        <dbReference type="EMBL" id="RKO63528.1"/>
    </source>
</evidence>
<name>A0A420VJI0_9BACI</name>
<keyword evidence="3" id="KW-1185">Reference proteome</keyword>
<proteinExistence type="predicted"/>
<feature type="coiled-coil region" evidence="1">
    <location>
        <begin position="49"/>
        <end position="79"/>
    </location>
</feature>
<dbReference type="RefSeq" id="WP_120666282.1">
    <property type="nucleotide sequence ID" value="NZ_AZRV01000006.1"/>
</dbReference>